<reference evidence="10" key="1">
    <citation type="submission" date="2020-02" db="EMBL/GenBank/DDBJ databases">
        <authorList>
            <person name="Meier V. D."/>
        </authorList>
    </citation>
    <scope>NUCLEOTIDE SEQUENCE</scope>
    <source>
        <strain evidence="10">AVDCRST_MAG11</strain>
    </source>
</reference>
<dbReference type="Pfam" id="PF13180">
    <property type="entry name" value="PDZ_2"/>
    <property type="match status" value="1"/>
</dbReference>
<feature type="binding site" evidence="7">
    <location>
        <begin position="242"/>
        <end position="244"/>
    </location>
    <ligand>
        <name>substrate</name>
    </ligand>
</feature>
<dbReference type="InterPro" id="IPR009003">
    <property type="entry name" value="Peptidase_S1_PA"/>
</dbReference>
<evidence type="ECO:0000256" key="4">
    <source>
        <dbReference type="ARBA" id="ARBA00022801"/>
    </source>
</evidence>
<feature type="binding site" evidence="7">
    <location>
        <position position="159"/>
    </location>
    <ligand>
        <name>substrate</name>
    </ligand>
</feature>
<dbReference type="SUPFAM" id="SSF50156">
    <property type="entry name" value="PDZ domain-like"/>
    <property type="match status" value="2"/>
</dbReference>
<feature type="binding site" evidence="7">
    <location>
        <position position="75"/>
    </location>
    <ligand>
        <name>substrate</name>
    </ligand>
</feature>
<dbReference type="InterPro" id="IPR001478">
    <property type="entry name" value="PDZ"/>
</dbReference>
<evidence type="ECO:0000259" key="9">
    <source>
        <dbReference type="PROSITE" id="PS50106"/>
    </source>
</evidence>
<dbReference type="InterPro" id="IPR051201">
    <property type="entry name" value="Chloro_Bact_Ser_Proteases"/>
</dbReference>
<dbReference type="Gene3D" id="2.30.42.10">
    <property type="match status" value="2"/>
</dbReference>
<evidence type="ECO:0000256" key="5">
    <source>
        <dbReference type="ARBA" id="ARBA00022825"/>
    </source>
</evidence>
<dbReference type="AlphaFoldDB" id="A0A6J4LA24"/>
<name>A0A6J4LA24_9BACT</name>
<dbReference type="InterPro" id="IPR036034">
    <property type="entry name" value="PDZ_sf"/>
</dbReference>
<dbReference type="PANTHER" id="PTHR43343:SF3">
    <property type="entry name" value="PROTEASE DO-LIKE 8, CHLOROPLASTIC"/>
    <property type="match status" value="1"/>
</dbReference>
<protein>
    <submittedName>
        <fullName evidence="10">HtrA protease/chaperone protein</fullName>
    </submittedName>
</protein>
<feature type="active site" description="Charge relay system" evidence="6">
    <location>
        <position position="159"/>
    </location>
</feature>
<evidence type="ECO:0000256" key="7">
    <source>
        <dbReference type="PIRSR" id="PIRSR611782-2"/>
    </source>
</evidence>
<dbReference type="NCBIfam" id="TIGR02037">
    <property type="entry name" value="degP_htrA_DO"/>
    <property type="match status" value="1"/>
</dbReference>
<feature type="region of interest" description="Disordered" evidence="8">
    <location>
        <begin position="392"/>
        <end position="414"/>
    </location>
</feature>
<dbReference type="GO" id="GO:0006508">
    <property type="term" value="P:proteolysis"/>
    <property type="evidence" value="ECO:0007669"/>
    <property type="project" value="UniProtKB-KW"/>
</dbReference>
<organism evidence="10">
    <name type="scientific">uncultured Gemmatimonadaceae bacterium</name>
    <dbReference type="NCBI Taxonomy" id="246130"/>
    <lineage>
        <taxon>Bacteria</taxon>
        <taxon>Pseudomonadati</taxon>
        <taxon>Gemmatimonadota</taxon>
        <taxon>Gemmatimonadia</taxon>
        <taxon>Gemmatimonadales</taxon>
        <taxon>Gemmatimonadaceae</taxon>
        <taxon>environmental samples</taxon>
    </lineage>
</organism>
<evidence type="ECO:0000256" key="3">
    <source>
        <dbReference type="ARBA" id="ARBA00022737"/>
    </source>
</evidence>
<feature type="region of interest" description="Disordered" evidence="8">
    <location>
        <begin position="73"/>
        <end position="94"/>
    </location>
</feature>
<dbReference type="PANTHER" id="PTHR43343">
    <property type="entry name" value="PEPTIDASE S12"/>
    <property type="match status" value="1"/>
</dbReference>
<feature type="active site" description="Charge relay system" evidence="6">
    <location>
        <position position="244"/>
    </location>
</feature>
<dbReference type="SUPFAM" id="SSF50494">
    <property type="entry name" value="Trypsin-like serine proteases"/>
    <property type="match status" value="1"/>
</dbReference>
<proteinExistence type="predicted"/>
<dbReference type="InterPro" id="IPR011782">
    <property type="entry name" value="Pept_S1C_Do"/>
</dbReference>
<feature type="active site" description="Charge relay system" evidence="6">
    <location>
        <position position="129"/>
    </location>
</feature>
<dbReference type="Pfam" id="PF00595">
    <property type="entry name" value="PDZ"/>
    <property type="match status" value="1"/>
</dbReference>
<evidence type="ECO:0000256" key="2">
    <source>
        <dbReference type="ARBA" id="ARBA00022729"/>
    </source>
</evidence>
<feature type="compositionally biased region" description="Low complexity" evidence="8">
    <location>
        <begin position="80"/>
        <end position="93"/>
    </location>
</feature>
<dbReference type="Pfam" id="PF13365">
    <property type="entry name" value="Trypsin_2"/>
    <property type="match status" value="1"/>
</dbReference>
<keyword evidence="4" id="KW-0378">Hydrolase</keyword>
<dbReference type="GO" id="GO:0004252">
    <property type="term" value="F:serine-type endopeptidase activity"/>
    <property type="evidence" value="ECO:0007669"/>
    <property type="project" value="InterPro"/>
</dbReference>
<dbReference type="EMBL" id="CADCTU010000522">
    <property type="protein sequence ID" value="CAA9326630.1"/>
    <property type="molecule type" value="Genomic_DNA"/>
</dbReference>
<sequence>MPSAALSRARLGGAVVGAFAGGLVLASAFDRTPFGYAQSTTKPSAQDVRSLAEQSNAFVSIAESVTPAVVSISSERDRQAASAAPRGRAAPPGMEDFFRQFEPRQQGPVQSSGSGFIVSKDGYIMTNNHVVEGADRVTVTLNDRRAFPARVVGRDPTTDVAVIKIEGNSLPFTQLGNDEGLRVGEWVVAIGNPLDLENTVTAGIVSAKGRSITNLLDRNTPRGQGSLAITDFIQTDAAINPGNSGGPLVNIRGEVIGINSAIASPTGFYSGYGFAVPITLAKEVMDDIIRYGRVRRAVLGVGINAVQPNDAAAAGLKTIAGVRVDSYSGDESPAKAAGLQIGDIITAIDGKPVDRVNALQRVVRTREPGETVAVTVQRFGTQRTFKVRLAEAPGERPVAQREPEATPVAPGGASSGKLGIVMEPVSAELAREANLTADQRGVRVKSVATGGPAYEQLFEGDVITEIINPGPRRPVRSVAELQAATDRLRAGQFLTLYVYEIRSQISRVVTLRVGG</sequence>
<evidence type="ECO:0000256" key="8">
    <source>
        <dbReference type="SAM" id="MobiDB-lite"/>
    </source>
</evidence>
<dbReference type="Gene3D" id="2.40.10.120">
    <property type="match status" value="1"/>
</dbReference>
<keyword evidence="1 10" id="KW-0645">Protease</keyword>
<accession>A0A6J4LA24</accession>
<dbReference type="SMART" id="SM00228">
    <property type="entry name" value="PDZ"/>
    <property type="match status" value="2"/>
</dbReference>
<dbReference type="PRINTS" id="PR00834">
    <property type="entry name" value="PROTEASES2C"/>
</dbReference>
<evidence type="ECO:0000256" key="1">
    <source>
        <dbReference type="ARBA" id="ARBA00022670"/>
    </source>
</evidence>
<feature type="domain" description="PDZ" evidence="9">
    <location>
        <begin position="288"/>
        <end position="380"/>
    </location>
</feature>
<keyword evidence="2" id="KW-0732">Signal</keyword>
<keyword evidence="3" id="KW-0677">Repeat</keyword>
<evidence type="ECO:0000256" key="6">
    <source>
        <dbReference type="PIRSR" id="PIRSR611782-1"/>
    </source>
</evidence>
<gene>
    <name evidence="10" type="ORF">AVDCRST_MAG11-2261</name>
</gene>
<dbReference type="PROSITE" id="PS50106">
    <property type="entry name" value="PDZ"/>
    <property type="match status" value="1"/>
</dbReference>
<feature type="binding site" evidence="7">
    <location>
        <position position="129"/>
    </location>
    <ligand>
        <name>substrate</name>
    </ligand>
</feature>
<dbReference type="InterPro" id="IPR001940">
    <property type="entry name" value="Peptidase_S1C"/>
</dbReference>
<keyword evidence="5" id="KW-0720">Serine protease</keyword>
<evidence type="ECO:0000313" key="10">
    <source>
        <dbReference type="EMBL" id="CAA9326630.1"/>
    </source>
</evidence>